<reference evidence="2" key="1">
    <citation type="journal article" date="2012" name="Nature">
        <title>The tomato genome sequence provides insights into fleshy fruit evolution.</title>
        <authorList>
            <consortium name="Tomato Genome Consortium"/>
        </authorList>
    </citation>
    <scope>NUCLEOTIDE SEQUENCE [LARGE SCALE GENOMIC DNA]</scope>
    <source>
        <strain evidence="2">cv. Heinz 1706</strain>
    </source>
</reference>
<proteinExistence type="predicted"/>
<dbReference type="AlphaFoldDB" id="A0A3Q7FLG6"/>
<dbReference type="PANTHER" id="PTHR48302">
    <property type="entry name" value="ULP1 PROTEASE FAMILY, C-TERMINAL CATALYTIC DOMAIN CONTAINING PROTEIN"/>
    <property type="match status" value="1"/>
</dbReference>
<dbReference type="Pfam" id="PF09331">
    <property type="entry name" value="DUF1985"/>
    <property type="match status" value="1"/>
</dbReference>
<name>A0A3Q7FLG6_SOLLC</name>
<dbReference type="Proteomes" id="UP000004994">
    <property type="component" value="Chromosome 3"/>
</dbReference>
<evidence type="ECO:0000313" key="3">
    <source>
        <dbReference type="Proteomes" id="UP000004994"/>
    </source>
</evidence>
<evidence type="ECO:0000259" key="1">
    <source>
        <dbReference type="Pfam" id="PF09331"/>
    </source>
</evidence>
<organism evidence="2">
    <name type="scientific">Solanum lycopersicum</name>
    <name type="common">Tomato</name>
    <name type="synonym">Lycopersicon esculentum</name>
    <dbReference type="NCBI Taxonomy" id="4081"/>
    <lineage>
        <taxon>Eukaryota</taxon>
        <taxon>Viridiplantae</taxon>
        <taxon>Streptophyta</taxon>
        <taxon>Embryophyta</taxon>
        <taxon>Tracheophyta</taxon>
        <taxon>Spermatophyta</taxon>
        <taxon>Magnoliopsida</taxon>
        <taxon>eudicotyledons</taxon>
        <taxon>Gunneridae</taxon>
        <taxon>Pentapetalae</taxon>
        <taxon>asterids</taxon>
        <taxon>lamiids</taxon>
        <taxon>Solanales</taxon>
        <taxon>Solanaceae</taxon>
        <taxon>Solanoideae</taxon>
        <taxon>Solaneae</taxon>
        <taxon>Solanum</taxon>
        <taxon>Solanum subgen. Lycopersicon</taxon>
    </lineage>
</organism>
<reference evidence="2" key="2">
    <citation type="submission" date="2019-01" db="UniProtKB">
        <authorList>
            <consortium name="EnsemblPlants"/>
        </authorList>
    </citation>
    <scope>IDENTIFICATION</scope>
    <source>
        <strain evidence="2">cv. Heinz 1706</strain>
    </source>
</reference>
<sequence length="100" mass="12000">MYFMPKTFIETEDMCKMTLIYFKETFLLSAQPTRNYVSKLHFELVDRGKYKDHPWENICFRTLLKPCIYECCSIVDTLIPQRVSTCVPRILNWHISDQLI</sequence>
<evidence type="ECO:0000313" key="2">
    <source>
        <dbReference type="EnsemblPlants" id="Solyc03g064047.1.1"/>
    </source>
</evidence>
<feature type="domain" description="DUF1985" evidence="1">
    <location>
        <begin position="4"/>
        <end position="65"/>
    </location>
</feature>
<dbReference type="Gramene" id="Solyc03g064047.1.1">
    <property type="protein sequence ID" value="Solyc03g064047.1.1"/>
    <property type="gene ID" value="Solyc03g064047.1"/>
</dbReference>
<protein>
    <recommendedName>
        <fullName evidence="1">DUF1985 domain-containing protein</fullName>
    </recommendedName>
</protein>
<dbReference type="PANTHER" id="PTHR48302:SF2">
    <property type="entry name" value="DUF1985 DOMAIN-CONTAINING PROTEIN"/>
    <property type="match status" value="1"/>
</dbReference>
<dbReference type="InterPro" id="IPR015410">
    <property type="entry name" value="DUF1985"/>
</dbReference>
<dbReference type="EnsemblPlants" id="Solyc03g064047.1.1">
    <property type="protein sequence ID" value="Solyc03g064047.1.1"/>
    <property type="gene ID" value="Solyc03g064047.1"/>
</dbReference>
<accession>A0A3Q7FLG6</accession>
<dbReference type="InParanoid" id="A0A3Q7FLG6"/>
<keyword evidence="3" id="KW-1185">Reference proteome</keyword>